<name>A0A1Y3GBQ4_9EURY</name>
<sequence length="221" mass="26296">MKIFIRKTTERKKLEQKLIQKTYQTKNKPKKMEKEMKKEKQLQKTGNALQTLFKKDKFLLKEKTNERTITHKLASHLQKEFTNYNVDVEYNKMTENREQTTKKIKINKQTEEQENCWGEIKIDDTDAKTVYPDIIIHKRNTDTNLIVIEVKKSNNPNKKCDIAKLQAYKNDLEYTSCIFLKLKVGKEKEKNTDYIEEAIEIKKGKSEKCKEDITDRIKSKI</sequence>
<keyword evidence="2" id="KW-1185">Reference proteome</keyword>
<dbReference type="Proteomes" id="UP000195137">
    <property type="component" value="Unassembled WGS sequence"/>
</dbReference>
<accession>A0A1Y3GBQ4</accession>
<reference evidence="1 2" key="1">
    <citation type="submission" date="2016-12" db="EMBL/GenBank/DDBJ databases">
        <title>Discovery of methanogenic haloarchaea.</title>
        <authorList>
            <person name="Sorokin D.Y."/>
            <person name="Makarova K.S."/>
            <person name="Abbas B."/>
            <person name="Ferrer M."/>
            <person name="Golyshin P.N."/>
        </authorList>
    </citation>
    <scope>NUCLEOTIDE SEQUENCE [LARGE SCALE GENOMIC DNA]</scope>
    <source>
        <strain evidence="1">AMET1</strain>
    </source>
</reference>
<dbReference type="OrthoDB" id="275335at2157"/>
<evidence type="ECO:0000313" key="2">
    <source>
        <dbReference type="Proteomes" id="UP000195137"/>
    </source>
</evidence>
<protein>
    <submittedName>
        <fullName evidence="1">Uncharacterized protein</fullName>
    </submittedName>
</protein>
<dbReference type="RefSeq" id="WP_086636943.1">
    <property type="nucleotide sequence ID" value="NZ_MRZU01000003.1"/>
</dbReference>
<organism evidence="1 2">
    <name type="scientific">Methanonatronarchaeum thermophilum</name>
    <dbReference type="NCBI Taxonomy" id="1927129"/>
    <lineage>
        <taxon>Archaea</taxon>
        <taxon>Methanobacteriati</taxon>
        <taxon>Methanobacteriota</taxon>
        <taxon>Methanonatronarchaeia</taxon>
        <taxon>Methanonatronarchaeales</taxon>
        <taxon>Methanonatronarchaeaceae</taxon>
        <taxon>Methanonatronarchaeum</taxon>
    </lineage>
</organism>
<evidence type="ECO:0000313" key="1">
    <source>
        <dbReference type="EMBL" id="OUJ18891.1"/>
    </source>
</evidence>
<dbReference type="AlphaFoldDB" id="A0A1Y3GBQ4"/>
<gene>
    <name evidence="1" type="ORF">AMET1_0542</name>
</gene>
<dbReference type="EMBL" id="MRZU01000003">
    <property type="protein sequence ID" value="OUJ18891.1"/>
    <property type="molecule type" value="Genomic_DNA"/>
</dbReference>
<comment type="caution">
    <text evidence="1">The sequence shown here is derived from an EMBL/GenBank/DDBJ whole genome shotgun (WGS) entry which is preliminary data.</text>
</comment>
<proteinExistence type="predicted"/>